<dbReference type="InterPro" id="IPR047753">
    <property type="entry name" value="YtzI-like"/>
</dbReference>
<name>A0ABW3L5C2_9BACI</name>
<evidence type="ECO:0000256" key="1">
    <source>
        <dbReference type="SAM" id="Phobius"/>
    </source>
</evidence>
<keyword evidence="1" id="KW-1133">Transmembrane helix</keyword>
<keyword evidence="1" id="KW-0472">Membrane</keyword>
<sequence length="48" mass="5218">MTTSTVILIVCILIVLGIAAAFGIAINSGYNYKHKVDPLPDEKEDQNK</sequence>
<dbReference type="EMBL" id="JBHTKL010000005">
    <property type="protein sequence ID" value="MFD1020410.1"/>
    <property type="molecule type" value="Genomic_DNA"/>
</dbReference>
<gene>
    <name evidence="2" type="primary">ytzI</name>
    <name evidence="2" type="ORF">ACFQ2J_14575</name>
</gene>
<dbReference type="NCBIfam" id="NF033232">
    <property type="entry name" value="small_YtzI"/>
    <property type="match status" value="1"/>
</dbReference>
<dbReference type="RefSeq" id="WP_386061973.1">
    <property type="nucleotide sequence ID" value="NZ_JBHTKL010000005.1"/>
</dbReference>
<protein>
    <submittedName>
        <fullName evidence="2">YtzI protein</fullName>
    </submittedName>
</protein>
<dbReference type="Proteomes" id="UP001596990">
    <property type="component" value="Unassembled WGS sequence"/>
</dbReference>
<keyword evidence="3" id="KW-1185">Reference proteome</keyword>
<reference evidence="3" key="1">
    <citation type="journal article" date="2019" name="Int. J. Syst. Evol. Microbiol.">
        <title>The Global Catalogue of Microorganisms (GCM) 10K type strain sequencing project: providing services to taxonomists for standard genome sequencing and annotation.</title>
        <authorList>
            <consortium name="The Broad Institute Genomics Platform"/>
            <consortium name="The Broad Institute Genome Sequencing Center for Infectious Disease"/>
            <person name="Wu L."/>
            <person name="Ma J."/>
        </authorList>
    </citation>
    <scope>NUCLEOTIDE SEQUENCE [LARGE SCALE GENOMIC DNA]</scope>
    <source>
        <strain evidence="3">CCUG 56607</strain>
    </source>
</reference>
<organism evidence="2 3">
    <name type="scientific">Thalassobacillus hwangdonensis</name>
    <dbReference type="NCBI Taxonomy" id="546108"/>
    <lineage>
        <taxon>Bacteria</taxon>
        <taxon>Bacillati</taxon>
        <taxon>Bacillota</taxon>
        <taxon>Bacilli</taxon>
        <taxon>Bacillales</taxon>
        <taxon>Bacillaceae</taxon>
        <taxon>Thalassobacillus</taxon>
    </lineage>
</organism>
<accession>A0ABW3L5C2</accession>
<proteinExistence type="predicted"/>
<keyword evidence="1" id="KW-0812">Transmembrane</keyword>
<comment type="caution">
    <text evidence="2">The sequence shown here is derived from an EMBL/GenBank/DDBJ whole genome shotgun (WGS) entry which is preliminary data.</text>
</comment>
<evidence type="ECO:0000313" key="2">
    <source>
        <dbReference type="EMBL" id="MFD1020410.1"/>
    </source>
</evidence>
<evidence type="ECO:0000313" key="3">
    <source>
        <dbReference type="Proteomes" id="UP001596990"/>
    </source>
</evidence>
<feature type="transmembrane region" description="Helical" evidence="1">
    <location>
        <begin position="6"/>
        <end position="26"/>
    </location>
</feature>